<proteinExistence type="predicted"/>
<accession>A0A429VBJ6</accession>
<dbReference type="Gene3D" id="1.10.150.690">
    <property type="entry name" value="DUF2063"/>
    <property type="match status" value="1"/>
</dbReference>
<feature type="domain" description="Putative DNA-binding" evidence="1">
    <location>
        <begin position="7"/>
        <end position="83"/>
    </location>
</feature>
<dbReference type="AlphaFoldDB" id="A0A429VBJ6"/>
<protein>
    <submittedName>
        <fullName evidence="2">DUF2063 domain-containing protein</fullName>
    </submittedName>
</protein>
<organism evidence="2 3">
    <name type="scientific">Sphingomonas ginkgonis</name>
    <dbReference type="NCBI Taxonomy" id="2315330"/>
    <lineage>
        <taxon>Bacteria</taxon>
        <taxon>Pseudomonadati</taxon>
        <taxon>Pseudomonadota</taxon>
        <taxon>Alphaproteobacteria</taxon>
        <taxon>Sphingomonadales</taxon>
        <taxon>Sphingomonadaceae</taxon>
        <taxon>Sphingomonas</taxon>
    </lineage>
</organism>
<dbReference type="Pfam" id="PF09836">
    <property type="entry name" value="DUF2063"/>
    <property type="match status" value="1"/>
</dbReference>
<evidence type="ECO:0000313" key="2">
    <source>
        <dbReference type="EMBL" id="RST31256.1"/>
    </source>
</evidence>
<dbReference type="EMBL" id="RWJF01000001">
    <property type="protein sequence ID" value="RST31256.1"/>
    <property type="molecule type" value="Genomic_DNA"/>
</dbReference>
<dbReference type="Proteomes" id="UP000274661">
    <property type="component" value="Unassembled WGS sequence"/>
</dbReference>
<comment type="caution">
    <text evidence="2">The sequence shown here is derived from an EMBL/GenBank/DDBJ whole genome shotgun (WGS) entry which is preliminary data.</text>
</comment>
<evidence type="ECO:0000259" key="1">
    <source>
        <dbReference type="Pfam" id="PF09836"/>
    </source>
</evidence>
<dbReference type="InterPro" id="IPR018640">
    <property type="entry name" value="DUF2063"/>
</dbReference>
<sequence>MSDLHDFQRDFAAAIDGLPQGAMRVYRNTVLSGCVEALRANFPVLNRLLGEELFTALAVDHASLCPPRSPVLAAYGQRFPDWLEEQPILLELPYLSDVARLERLFLESLFAADQPALRPGETGVTPDWQALRLRLHAATRFDWCNRSAMSIWLAHQDELGSELAIDGRAEGALFTRPRLSVLPIRIDRPAHRFLFGIRLGETVGASAIATAKLYPHADVGALFASLVSAGAFAGTGPTET</sequence>
<gene>
    <name evidence="2" type="ORF">HMF7854_10710</name>
</gene>
<dbReference type="InterPro" id="IPR044922">
    <property type="entry name" value="DUF2063_N_sf"/>
</dbReference>
<reference evidence="2 3" key="1">
    <citation type="submission" date="2018-12" db="EMBL/GenBank/DDBJ databases">
        <title>Sphingomonas sp. HMF7854 Genome sequencing and assembly.</title>
        <authorList>
            <person name="Cha I."/>
            <person name="Kang H."/>
            <person name="Kim H."/>
            <person name="Kang J."/>
            <person name="Joh K."/>
        </authorList>
    </citation>
    <scope>NUCLEOTIDE SEQUENCE [LARGE SCALE GENOMIC DNA]</scope>
    <source>
        <strain evidence="2 3">HMF7854</strain>
    </source>
</reference>
<name>A0A429VBJ6_9SPHN</name>
<dbReference type="OrthoDB" id="4146344at2"/>
<evidence type="ECO:0000313" key="3">
    <source>
        <dbReference type="Proteomes" id="UP000274661"/>
    </source>
</evidence>
<keyword evidence="3" id="KW-1185">Reference proteome</keyword>
<dbReference type="RefSeq" id="WP_126719083.1">
    <property type="nucleotide sequence ID" value="NZ_RWJF01000001.1"/>
</dbReference>